<comment type="similarity">
    <text evidence="1">Belongs to the 'GDSL' lipolytic enzyme family.</text>
</comment>
<dbReference type="InterPro" id="IPR001087">
    <property type="entry name" value="GDSL"/>
</dbReference>
<name>A0A8S0U373_OLEEU</name>
<dbReference type="EMBL" id="CACTIH010007403">
    <property type="protein sequence ID" value="CAA3012513.1"/>
    <property type="molecule type" value="Genomic_DNA"/>
</dbReference>
<dbReference type="Proteomes" id="UP000594638">
    <property type="component" value="Unassembled WGS sequence"/>
</dbReference>
<dbReference type="GO" id="GO:0016788">
    <property type="term" value="F:hydrolase activity, acting on ester bonds"/>
    <property type="evidence" value="ECO:0007669"/>
    <property type="project" value="InterPro"/>
</dbReference>
<comment type="caution">
    <text evidence="2">The sequence shown here is derived from an EMBL/GenBank/DDBJ whole genome shotgun (WGS) entry which is preliminary data.</text>
</comment>
<organism evidence="2 3">
    <name type="scientific">Olea europaea subsp. europaea</name>
    <dbReference type="NCBI Taxonomy" id="158383"/>
    <lineage>
        <taxon>Eukaryota</taxon>
        <taxon>Viridiplantae</taxon>
        <taxon>Streptophyta</taxon>
        <taxon>Embryophyta</taxon>
        <taxon>Tracheophyta</taxon>
        <taxon>Spermatophyta</taxon>
        <taxon>Magnoliopsida</taxon>
        <taxon>eudicotyledons</taxon>
        <taxon>Gunneridae</taxon>
        <taxon>Pentapetalae</taxon>
        <taxon>asterids</taxon>
        <taxon>lamiids</taxon>
        <taxon>Lamiales</taxon>
        <taxon>Oleaceae</taxon>
        <taxon>Oleeae</taxon>
        <taxon>Olea</taxon>
    </lineage>
</organism>
<dbReference type="Gene3D" id="3.40.50.1110">
    <property type="entry name" value="SGNH hydrolase"/>
    <property type="match status" value="1"/>
</dbReference>
<accession>A0A8S0U373</accession>
<gene>
    <name evidence="2" type="ORF">OLEA9_A073083</name>
</gene>
<dbReference type="InterPro" id="IPR035669">
    <property type="entry name" value="SGNH_plant_lipase-like"/>
</dbReference>
<evidence type="ECO:0000313" key="2">
    <source>
        <dbReference type="EMBL" id="CAA3012513.1"/>
    </source>
</evidence>
<dbReference type="InterPro" id="IPR036514">
    <property type="entry name" value="SGNH_hydro_sf"/>
</dbReference>
<dbReference type="OrthoDB" id="1600564at2759"/>
<proteinExistence type="inferred from homology"/>
<dbReference type="AlphaFoldDB" id="A0A8S0U373"/>
<dbReference type="CDD" id="cd01837">
    <property type="entry name" value="SGNH_plant_lipase_like"/>
    <property type="match status" value="1"/>
</dbReference>
<reference evidence="2 3" key="1">
    <citation type="submission" date="2019-12" db="EMBL/GenBank/DDBJ databases">
        <authorList>
            <person name="Alioto T."/>
            <person name="Alioto T."/>
            <person name="Gomez Garrido J."/>
        </authorList>
    </citation>
    <scope>NUCLEOTIDE SEQUENCE [LARGE SCALE GENOMIC DNA]</scope>
</reference>
<dbReference type="PANTHER" id="PTHR45642:SF3">
    <property type="entry name" value="OS09G0540400 PROTEIN"/>
    <property type="match status" value="1"/>
</dbReference>
<sequence>MIEDMTIEGRLYIFQAFTSSSTLLRVVAQDLFKFGQYFAVLVFGDSTVDSGNNNYIGTPFKANFPPYGIDFVNHVPTGRFTNGRLVTDFVASYTGIKDHVPPYLDPTLSLEDMMTGVCFASAGSGYDALKAQISSVSPVQKQLEYFKEYKTKLENSIGEERTKSLISNAAFLISAGTNDFVINYYGAPYRCLKYDIASYQQFIMQHQIQFIQGLIDEGARLIALVGLPPMGCLPVVITLTSGATFPRRACYESLSSLAIEYNQKLQYEMKAMQTDDGPMVVCFDIYQPLINIFV</sequence>
<dbReference type="PANTHER" id="PTHR45642">
    <property type="entry name" value="GDSL ESTERASE/LIPASE EXL3"/>
    <property type="match status" value="1"/>
</dbReference>
<protein>
    <submittedName>
        <fullName evidence="2">GDSL esterase lipase At5g45960-like</fullName>
    </submittedName>
</protein>
<evidence type="ECO:0000256" key="1">
    <source>
        <dbReference type="ARBA" id="ARBA00008668"/>
    </source>
</evidence>
<dbReference type="Pfam" id="PF00657">
    <property type="entry name" value="Lipase_GDSL"/>
    <property type="match status" value="1"/>
</dbReference>
<keyword evidence="3" id="KW-1185">Reference proteome</keyword>
<dbReference type="Gramene" id="OE9A073083T1">
    <property type="protein sequence ID" value="OE9A073083C1"/>
    <property type="gene ID" value="OE9A073083"/>
</dbReference>
<evidence type="ECO:0000313" key="3">
    <source>
        <dbReference type="Proteomes" id="UP000594638"/>
    </source>
</evidence>
<dbReference type="InterPro" id="IPR050592">
    <property type="entry name" value="GDSL_lipolytic_enzyme"/>
</dbReference>